<dbReference type="PANTHER" id="PTHR37314">
    <property type="entry name" value="SLR0142 PROTEIN"/>
    <property type="match status" value="1"/>
</dbReference>
<proteinExistence type="predicted"/>
<sequence length="217" mass="23958">MIKKKHLHSTMPFYLLFIAGIVDAIGFIHLKNGLFISFMSGNTTHVGILLTSGNTPQAWHYIGVIVLFVLGAAVGEAIAIANKPFYRSMIMALVTLVLSATLFVEPIAKPIVTNFFLSFAMGIQNIALRLTIEKSTALTYVTGFLVNTGRSIAMLFMGEGDRSTFFRHFSLWLSIFLGAIAGTQVMDYSFRYALLVPIILSLIATVILFWTHEIADD</sequence>
<dbReference type="InterPro" id="IPR010699">
    <property type="entry name" value="DUF1275"/>
</dbReference>
<reference evidence="2 3" key="1">
    <citation type="submission" date="2016-12" db="EMBL/GenBank/DDBJ databases">
        <title>Diversity of luminous bacteria.</title>
        <authorList>
            <person name="Yoshizawa S."/>
            <person name="Kogure K."/>
        </authorList>
    </citation>
    <scope>NUCLEOTIDE SEQUENCE [LARGE SCALE GENOMIC DNA]</scope>
    <source>
        <strain evidence="2 3">LC1-200</strain>
    </source>
</reference>
<feature type="transmembrane region" description="Helical" evidence="1">
    <location>
        <begin position="12"/>
        <end position="28"/>
    </location>
</feature>
<evidence type="ECO:0000313" key="3">
    <source>
        <dbReference type="Proteomes" id="UP000238730"/>
    </source>
</evidence>
<evidence type="ECO:0000256" key="1">
    <source>
        <dbReference type="SAM" id="Phobius"/>
    </source>
</evidence>
<feature type="transmembrane region" description="Helical" evidence="1">
    <location>
        <begin position="192"/>
        <end position="211"/>
    </location>
</feature>
<feature type="transmembrane region" description="Helical" evidence="1">
    <location>
        <begin position="58"/>
        <end position="79"/>
    </location>
</feature>
<dbReference type="PANTHER" id="PTHR37314:SF4">
    <property type="entry name" value="UPF0700 TRANSMEMBRANE PROTEIN YOAK"/>
    <property type="match status" value="1"/>
</dbReference>
<feature type="transmembrane region" description="Helical" evidence="1">
    <location>
        <begin position="85"/>
        <end position="104"/>
    </location>
</feature>
<dbReference type="OrthoDB" id="885342at2"/>
<dbReference type="AlphaFoldDB" id="A0A2S7VL75"/>
<accession>A0A2S7VL75</accession>
<keyword evidence="1" id="KW-1133">Transmembrane helix</keyword>
<gene>
    <name evidence="2" type="ORF">BTO08_21885</name>
</gene>
<name>A0A2S7VL75_PHOAN</name>
<dbReference type="RefSeq" id="WP_105062620.1">
    <property type="nucleotide sequence ID" value="NZ_MSCJ01000003.1"/>
</dbReference>
<feature type="transmembrane region" description="Helical" evidence="1">
    <location>
        <begin position="169"/>
        <end position="186"/>
    </location>
</feature>
<evidence type="ECO:0000313" key="2">
    <source>
        <dbReference type="EMBL" id="PQJ62859.1"/>
    </source>
</evidence>
<protein>
    <submittedName>
        <fullName evidence="2">DUF1275 family protein</fullName>
    </submittedName>
</protein>
<comment type="caution">
    <text evidence="2">The sequence shown here is derived from an EMBL/GenBank/DDBJ whole genome shotgun (WGS) entry which is preliminary data.</text>
</comment>
<dbReference type="Proteomes" id="UP000238730">
    <property type="component" value="Unassembled WGS sequence"/>
</dbReference>
<keyword evidence="1" id="KW-0472">Membrane</keyword>
<keyword evidence="1" id="KW-0812">Transmembrane</keyword>
<dbReference type="Pfam" id="PF06912">
    <property type="entry name" value="DUF1275"/>
    <property type="match status" value="1"/>
</dbReference>
<organism evidence="2 3">
    <name type="scientific">Photobacterium angustum</name>
    <dbReference type="NCBI Taxonomy" id="661"/>
    <lineage>
        <taxon>Bacteria</taxon>
        <taxon>Pseudomonadati</taxon>
        <taxon>Pseudomonadota</taxon>
        <taxon>Gammaproteobacteria</taxon>
        <taxon>Vibrionales</taxon>
        <taxon>Vibrionaceae</taxon>
        <taxon>Photobacterium</taxon>
    </lineage>
</organism>
<dbReference type="EMBL" id="MSCJ01000003">
    <property type="protein sequence ID" value="PQJ62859.1"/>
    <property type="molecule type" value="Genomic_DNA"/>
</dbReference>